<dbReference type="AlphaFoldDB" id="H8MFT3"/>
<evidence type="ECO:0000256" key="1">
    <source>
        <dbReference type="SAM" id="MobiDB-lite"/>
    </source>
</evidence>
<feature type="signal peptide" evidence="2">
    <location>
        <begin position="1"/>
        <end position="28"/>
    </location>
</feature>
<evidence type="ECO:0000313" key="3">
    <source>
        <dbReference type="EMBL" id="AFE07271.1"/>
    </source>
</evidence>
<reference evidence="3 4" key="1">
    <citation type="journal article" date="2012" name="J. Bacteriol.">
        <title>Complete Genome Sequence of the Fruiting Myxobacterium Corallococcus coralloides DSM 2259.</title>
        <authorList>
            <person name="Huntley S."/>
            <person name="Zhang Y."/>
            <person name="Treuner-Lange A."/>
            <person name="Kneip S."/>
            <person name="Sensen C.W."/>
            <person name="Sogaard-Andersen L."/>
        </authorList>
    </citation>
    <scope>NUCLEOTIDE SEQUENCE [LARGE SCALE GENOMIC DNA]</scope>
    <source>
        <strain evidence="4">ATCC 25202 / DSM 2259 / NBRC 100086 / M2</strain>
    </source>
</reference>
<feature type="chain" id="PRO_5003614095" evidence="2">
    <location>
        <begin position="29"/>
        <end position="141"/>
    </location>
</feature>
<organism evidence="3 4">
    <name type="scientific">Corallococcus coralloides (strain ATCC 25202 / DSM 2259 / NBRC 100086 / M2)</name>
    <name type="common">Myxococcus coralloides</name>
    <dbReference type="NCBI Taxonomy" id="1144275"/>
    <lineage>
        <taxon>Bacteria</taxon>
        <taxon>Pseudomonadati</taxon>
        <taxon>Myxococcota</taxon>
        <taxon>Myxococcia</taxon>
        <taxon>Myxococcales</taxon>
        <taxon>Cystobacterineae</taxon>
        <taxon>Myxococcaceae</taxon>
        <taxon>Corallococcus</taxon>
    </lineage>
</organism>
<sequence>MRGCGVISRMRLPLLLGSLLLSSGCIVAETRPSRPHPRPPPPSRPVAMNYDEAVRRGFDQCRARGYHCDLQEAHLTGKDVWKVKFRVNGRGEKGHLHLDYDAYSRNLIKVNDKVKDKGRDWDDDWDGPGRGKKKGHARRDD</sequence>
<dbReference type="HOGENOM" id="CLU_164806_0_0_7"/>
<dbReference type="InParanoid" id="H8MFT3"/>
<keyword evidence="2" id="KW-0732">Signal</keyword>
<dbReference type="Proteomes" id="UP000007587">
    <property type="component" value="Chromosome"/>
</dbReference>
<name>H8MFT3_CORCM</name>
<dbReference type="STRING" id="1144275.COCOR_07013"/>
<protein>
    <submittedName>
        <fullName evidence="3">Putative lipoprotein</fullName>
    </submittedName>
</protein>
<feature type="compositionally biased region" description="Basic residues" evidence="1">
    <location>
        <begin position="130"/>
        <end position="141"/>
    </location>
</feature>
<dbReference type="EMBL" id="CP003389">
    <property type="protein sequence ID" value="AFE07271.1"/>
    <property type="molecule type" value="Genomic_DNA"/>
</dbReference>
<keyword evidence="4" id="KW-1185">Reference proteome</keyword>
<feature type="region of interest" description="Disordered" evidence="1">
    <location>
        <begin position="116"/>
        <end position="141"/>
    </location>
</feature>
<dbReference type="PROSITE" id="PS51257">
    <property type="entry name" value="PROKAR_LIPOPROTEIN"/>
    <property type="match status" value="1"/>
</dbReference>
<accession>H8MFT3</accession>
<dbReference type="KEGG" id="ccx:COCOR_07013"/>
<keyword evidence="3" id="KW-0449">Lipoprotein</keyword>
<proteinExistence type="predicted"/>
<gene>
    <name evidence="3" type="ordered locus">COCOR_07013</name>
</gene>
<reference evidence="4" key="2">
    <citation type="submission" date="2012-03" db="EMBL/GenBank/DDBJ databases">
        <title>Genome sequence of the fruiting myxobacterium Corallococcus coralloides DSM 2259.</title>
        <authorList>
            <person name="Huntley S."/>
            <person name="Zhang Y."/>
            <person name="Treuner-Lange A."/>
            <person name="Sensen C.W."/>
            <person name="Sogaard-Andersen L."/>
        </authorList>
    </citation>
    <scope>NUCLEOTIDE SEQUENCE [LARGE SCALE GENOMIC DNA]</scope>
    <source>
        <strain evidence="4">ATCC 25202 / DSM 2259 / NBRC 100086 / M2</strain>
    </source>
</reference>
<evidence type="ECO:0000256" key="2">
    <source>
        <dbReference type="SAM" id="SignalP"/>
    </source>
</evidence>
<evidence type="ECO:0000313" key="4">
    <source>
        <dbReference type="Proteomes" id="UP000007587"/>
    </source>
</evidence>